<dbReference type="OrthoDB" id="10253390at2759"/>
<proteinExistence type="predicted"/>
<gene>
    <name evidence="1" type="ORF">PROQFM164_S01g001114</name>
</gene>
<accession>W6PTX6</accession>
<dbReference type="EMBL" id="HG792015">
    <property type="protein sequence ID" value="CDM27305.1"/>
    <property type="molecule type" value="Genomic_DNA"/>
</dbReference>
<dbReference type="Proteomes" id="UP000030686">
    <property type="component" value="Unassembled WGS sequence"/>
</dbReference>
<dbReference type="Pfam" id="PF11899">
    <property type="entry name" value="DUF3419"/>
    <property type="match status" value="1"/>
</dbReference>
<reference evidence="1" key="1">
    <citation type="journal article" date="2014" name="Nat. Commun.">
        <title>Multiple recent horizontal transfers of a large genomic region in cheese making fungi.</title>
        <authorList>
            <person name="Cheeseman K."/>
            <person name="Ropars J."/>
            <person name="Renault P."/>
            <person name="Dupont J."/>
            <person name="Gouzy J."/>
            <person name="Branca A."/>
            <person name="Abraham A.L."/>
            <person name="Ceppi M."/>
            <person name="Conseiller E."/>
            <person name="Debuchy R."/>
            <person name="Malagnac F."/>
            <person name="Goarin A."/>
            <person name="Silar P."/>
            <person name="Lacoste S."/>
            <person name="Sallet E."/>
            <person name="Bensimon A."/>
            <person name="Giraud T."/>
            <person name="Brygoo Y."/>
        </authorList>
    </citation>
    <scope>NUCLEOTIDE SEQUENCE [LARGE SCALE GENOMIC DNA]</scope>
    <source>
        <strain evidence="1">FM164</strain>
    </source>
</reference>
<evidence type="ECO:0000313" key="1">
    <source>
        <dbReference type="EMBL" id="CDM27305.1"/>
    </source>
</evidence>
<dbReference type="PANTHER" id="PTHR47473:SF1">
    <property type="entry name" value="METHYLTRANSFERASE DOMAIN-CONTAINING PROTEIN"/>
    <property type="match status" value="1"/>
</dbReference>
<dbReference type="InterPro" id="IPR021829">
    <property type="entry name" value="DUF3419"/>
</dbReference>
<keyword evidence="2" id="KW-1185">Reference proteome</keyword>
<name>W6PTX6_PENRF</name>
<dbReference type="STRING" id="1365484.W6PTX6"/>
<dbReference type="AlphaFoldDB" id="W6PTX6"/>
<evidence type="ECO:0000313" key="2">
    <source>
        <dbReference type="Proteomes" id="UP000030686"/>
    </source>
</evidence>
<organism evidence="1 2">
    <name type="scientific">Penicillium roqueforti (strain FM164)</name>
    <dbReference type="NCBI Taxonomy" id="1365484"/>
    <lineage>
        <taxon>Eukaryota</taxon>
        <taxon>Fungi</taxon>
        <taxon>Dikarya</taxon>
        <taxon>Ascomycota</taxon>
        <taxon>Pezizomycotina</taxon>
        <taxon>Eurotiomycetes</taxon>
        <taxon>Eurotiomycetidae</taxon>
        <taxon>Eurotiales</taxon>
        <taxon>Aspergillaceae</taxon>
        <taxon>Penicillium</taxon>
    </lineage>
</organism>
<protein>
    <submittedName>
        <fullName evidence="1">Uncharacterized protein</fullName>
    </submittedName>
</protein>
<dbReference type="PANTHER" id="PTHR47473">
    <property type="entry name" value="BTA1P"/>
    <property type="match status" value="1"/>
</dbReference>
<sequence length="194" mass="22199">MMTCPFQQWISFIFGCRAAFRDFLATKTLNEQRGIWPNRIRPALLSKLVCKLVVSQESFLWAALGVPKNQLAMIESEAVSGPNPTDRKTRSHAIWKYMVDTFDPVADQTHIGADNPSYQVCMTGAFTRRCHPDYLPRKAHAKLSSPGALDGLRIHTDDVNEVLNYITPDTDRRRCHGQHRLVRPERRSRSLSEY</sequence>